<proteinExistence type="predicted"/>
<dbReference type="InterPro" id="IPR022185">
    <property type="entry name" value="DUF3712"/>
</dbReference>
<accession>A0A9P8UX22</accession>
<keyword evidence="1" id="KW-1133">Transmembrane helix</keyword>
<dbReference type="AlphaFoldDB" id="A0A9P8UX22"/>
<dbReference type="OrthoDB" id="10039566at2759"/>
<feature type="transmembrane region" description="Helical" evidence="1">
    <location>
        <begin position="23"/>
        <end position="46"/>
    </location>
</feature>
<dbReference type="PANTHER" id="PTHR35895">
    <property type="entry name" value="CHROMOSOME 16, WHOLE GENOME SHOTGUN SEQUENCE"/>
    <property type="match status" value="1"/>
</dbReference>
<organism evidence="2 3">
    <name type="scientific">Truncatella angustata</name>
    <dbReference type="NCBI Taxonomy" id="152316"/>
    <lineage>
        <taxon>Eukaryota</taxon>
        <taxon>Fungi</taxon>
        <taxon>Dikarya</taxon>
        <taxon>Ascomycota</taxon>
        <taxon>Pezizomycotina</taxon>
        <taxon>Sordariomycetes</taxon>
        <taxon>Xylariomycetidae</taxon>
        <taxon>Amphisphaeriales</taxon>
        <taxon>Sporocadaceae</taxon>
        <taxon>Truncatella</taxon>
    </lineage>
</organism>
<dbReference type="RefSeq" id="XP_045964247.1">
    <property type="nucleotide sequence ID" value="XM_046106343.1"/>
</dbReference>
<gene>
    <name evidence="2" type="ORF">BKA67DRAFT_653317</name>
</gene>
<dbReference type="Pfam" id="PF12505">
    <property type="entry name" value="DUF3712"/>
    <property type="match status" value="1"/>
</dbReference>
<evidence type="ECO:0000256" key="1">
    <source>
        <dbReference type="SAM" id="Phobius"/>
    </source>
</evidence>
<keyword evidence="1" id="KW-0472">Membrane</keyword>
<sequence length="335" mass="36151">MSETTHSSTGKPKARNGHCKRFWWLYLLILVVIVVIVVPVILLVAVPRIAQNKVNEAELHIDGVKITQSETGSFNMAINSSITTDGSTHATIAAFNGTLWLLDHNPPLAFAAVTFPETPSDALVLVNISQPVTIDHISELTIFNSYLLTNQSVNVRVEGDTTVRVSGIARDYPITFSKDVTFAGFNAFNGISVANPHVSLSTRNNFNATTNIPNPTSWTVEVGNASFHTYFNGSNIGNTNITNMVLYPGDNNFNIKGDVAQADVIKALQQRPYCENGGLLPVQISGNSVVNNGQTIPWLADALASFNVSLDIDIGEAIKNDIGLSLPCSNTTIKL</sequence>
<name>A0A9P8UX22_9PEZI</name>
<dbReference type="GO" id="GO:0000329">
    <property type="term" value="C:fungal-type vacuole membrane"/>
    <property type="evidence" value="ECO:0007669"/>
    <property type="project" value="InterPro"/>
</dbReference>
<dbReference type="EMBL" id="JAGPXC010000001">
    <property type="protein sequence ID" value="KAH6660116.1"/>
    <property type="molecule type" value="Genomic_DNA"/>
</dbReference>
<keyword evidence="1" id="KW-0812">Transmembrane</keyword>
<dbReference type="InterPro" id="IPR046368">
    <property type="entry name" value="Tag1"/>
</dbReference>
<dbReference type="GeneID" id="70135234"/>
<dbReference type="PANTHER" id="PTHR35895:SF1">
    <property type="entry name" value="LIPID-BINDING SERUM GLYCOPROTEIN C-TERMINAL DOMAIN-CONTAINING PROTEIN"/>
    <property type="match status" value="1"/>
</dbReference>
<dbReference type="Proteomes" id="UP000758603">
    <property type="component" value="Unassembled WGS sequence"/>
</dbReference>
<keyword evidence="3" id="KW-1185">Reference proteome</keyword>
<evidence type="ECO:0000313" key="2">
    <source>
        <dbReference type="EMBL" id="KAH6660116.1"/>
    </source>
</evidence>
<comment type="caution">
    <text evidence="2">The sequence shown here is derived from an EMBL/GenBank/DDBJ whole genome shotgun (WGS) entry which is preliminary data.</text>
</comment>
<protein>
    <submittedName>
        <fullName evidence="2">Uncharacterized protein</fullName>
    </submittedName>
</protein>
<evidence type="ECO:0000313" key="3">
    <source>
        <dbReference type="Proteomes" id="UP000758603"/>
    </source>
</evidence>
<reference evidence="2" key="1">
    <citation type="journal article" date="2021" name="Nat. Commun.">
        <title>Genetic determinants of endophytism in the Arabidopsis root mycobiome.</title>
        <authorList>
            <person name="Mesny F."/>
            <person name="Miyauchi S."/>
            <person name="Thiergart T."/>
            <person name="Pickel B."/>
            <person name="Atanasova L."/>
            <person name="Karlsson M."/>
            <person name="Huettel B."/>
            <person name="Barry K.W."/>
            <person name="Haridas S."/>
            <person name="Chen C."/>
            <person name="Bauer D."/>
            <person name="Andreopoulos W."/>
            <person name="Pangilinan J."/>
            <person name="LaButti K."/>
            <person name="Riley R."/>
            <person name="Lipzen A."/>
            <person name="Clum A."/>
            <person name="Drula E."/>
            <person name="Henrissat B."/>
            <person name="Kohler A."/>
            <person name="Grigoriev I.V."/>
            <person name="Martin F.M."/>
            <person name="Hacquard S."/>
        </authorList>
    </citation>
    <scope>NUCLEOTIDE SEQUENCE</scope>
    <source>
        <strain evidence="2">MPI-SDFR-AT-0073</strain>
    </source>
</reference>